<dbReference type="EnsemblMetazoa" id="Aqu2.1.30340_001">
    <property type="protein sequence ID" value="Aqu2.1.30340_001"/>
    <property type="gene ID" value="Aqu2.1.30340"/>
</dbReference>
<reference evidence="1" key="1">
    <citation type="submission" date="2017-05" db="UniProtKB">
        <authorList>
            <consortium name="EnsemblMetazoa"/>
        </authorList>
    </citation>
    <scope>IDENTIFICATION</scope>
</reference>
<organism evidence="1">
    <name type="scientific">Amphimedon queenslandica</name>
    <name type="common">Sponge</name>
    <dbReference type="NCBI Taxonomy" id="400682"/>
    <lineage>
        <taxon>Eukaryota</taxon>
        <taxon>Metazoa</taxon>
        <taxon>Porifera</taxon>
        <taxon>Demospongiae</taxon>
        <taxon>Heteroscleromorpha</taxon>
        <taxon>Haplosclerida</taxon>
        <taxon>Niphatidae</taxon>
        <taxon>Amphimedon</taxon>
    </lineage>
</organism>
<protein>
    <submittedName>
        <fullName evidence="1">Uncharacterized protein</fullName>
    </submittedName>
</protein>
<sequence>MSVVIYCNWKLNGKCHGVKVNLQFFNIDTNRTPYDVGEQRGYLELIVKTGIPVTMTEFAQTNSYQAHEHHERLKARCERRYELNDVNRMEQVVMQHETSSSINDTCISIEELVEARQENKALKKQLSNPDAGLKEVKGRLLVSDFDVLQNVPIVLKRITGILDWDVFKALYDLVESDLPVGPKLSKLNNLMMFLRVRFSYGIEDLAFRFSLSKGQINVKAFL</sequence>
<name>A0A1X7UQR7_AMPQE</name>
<dbReference type="AlphaFoldDB" id="A0A1X7UQR7"/>
<proteinExistence type="predicted"/>
<accession>A0A1X7UQR7</accession>
<evidence type="ECO:0000313" key="1">
    <source>
        <dbReference type="EnsemblMetazoa" id="Aqu2.1.30340_001"/>
    </source>
</evidence>
<dbReference type="InParanoid" id="A0A1X7UQR7"/>